<dbReference type="InterPro" id="IPR040170">
    <property type="entry name" value="Cytosol_ACT"/>
</dbReference>
<name>A0A8J3IU06_9CHLR</name>
<dbReference type="Pfam" id="PF03061">
    <property type="entry name" value="4HBT"/>
    <property type="match status" value="1"/>
</dbReference>
<evidence type="ECO:0000313" key="6">
    <source>
        <dbReference type="Proteomes" id="UP000597444"/>
    </source>
</evidence>
<dbReference type="Proteomes" id="UP000597444">
    <property type="component" value="Unassembled WGS sequence"/>
</dbReference>
<dbReference type="Gene3D" id="3.10.129.10">
    <property type="entry name" value="Hotdog Thioesterase"/>
    <property type="match status" value="1"/>
</dbReference>
<sequence>MNPFDKIKAARSSFPEVDLTRGRSIAYSRSTTCRIMELIDGNGQGNVHGGTIMRMVDEAAGVVAMKHSQRPCVTARVDRFDFLAPAYIGNMVSVNCALNYVGRTSMEVGVEVIAEDLITGELRHIASSSIIYVALNEQGKPTPVPPLAPADQEEAERIEQASIRRQHMQKLDEELAQWRAQNLAKKIP</sequence>
<comment type="caution">
    <text evidence="5">The sequence shown here is derived from an EMBL/GenBank/DDBJ whole genome shotgun (WGS) entry which is preliminary data.</text>
</comment>
<evidence type="ECO:0000313" key="5">
    <source>
        <dbReference type="EMBL" id="GHO96181.1"/>
    </source>
</evidence>
<dbReference type="AlphaFoldDB" id="A0A8J3IU06"/>
<evidence type="ECO:0000256" key="3">
    <source>
        <dbReference type="PROSITE-ProRule" id="PRU01106"/>
    </source>
</evidence>
<feature type="domain" description="HotDog ACOT-type" evidence="4">
    <location>
        <begin position="26"/>
        <end position="138"/>
    </location>
</feature>
<dbReference type="GO" id="GO:0005829">
    <property type="term" value="C:cytosol"/>
    <property type="evidence" value="ECO:0007669"/>
    <property type="project" value="TreeGrafter"/>
</dbReference>
<dbReference type="PANTHER" id="PTHR11049">
    <property type="entry name" value="ACYL COENZYME A THIOESTER HYDROLASE"/>
    <property type="match status" value="1"/>
</dbReference>
<dbReference type="SUPFAM" id="SSF54637">
    <property type="entry name" value="Thioesterase/thiol ester dehydrase-isomerase"/>
    <property type="match status" value="1"/>
</dbReference>
<dbReference type="InterPro" id="IPR006683">
    <property type="entry name" value="Thioestr_dom"/>
</dbReference>
<dbReference type="InterPro" id="IPR029069">
    <property type="entry name" value="HotDog_dom_sf"/>
</dbReference>
<reference evidence="5" key="1">
    <citation type="submission" date="2020-10" db="EMBL/GenBank/DDBJ databases">
        <title>Taxonomic study of unclassified bacteria belonging to the class Ktedonobacteria.</title>
        <authorList>
            <person name="Yabe S."/>
            <person name="Wang C.M."/>
            <person name="Zheng Y."/>
            <person name="Sakai Y."/>
            <person name="Cavaletti L."/>
            <person name="Monciardini P."/>
            <person name="Donadio S."/>
        </authorList>
    </citation>
    <scope>NUCLEOTIDE SEQUENCE</scope>
    <source>
        <strain evidence="5">ID150040</strain>
    </source>
</reference>
<evidence type="ECO:0000259" key="4">
    <source>
        <dbReference type="PROSITE" id="PS51770"/>
    </source>
</evidence>
<comment type="similarity">
    <text evidence="1">Belongs to the acyl coenzyme A hydrolase family.</text>
</comment>
<dbReference type="PANTHER" id="PTHR11049:SF16">
    <property type="entry name" value="PROTEIN VDLD"/>
    <property type="match status" value="1"/>
</dbReference>
<dbReference type="RefSeq" id="WP_220206825.1">
    <property type="nucleotide sequence ID" value="NZ_BNJK01000001.1"/>
</dbReference>
<keyword evidence="2 3" id="KW-0378">Hydrolase</keyword>
<dbReference type="PROSITE" id="PS51770">
    <property type="entry name" value="HOTDOG_ACOT"/>
    <property type="match status" value="1"/>
</dbReference>
<gene>
    <name evidence="5" type="ORF">KSF_062290</name>
</gene>
<dbReference type="GO" id="GO:0006637">
    <property type="term" value="P:acyl-CoA metabolic process"/>
    <property type="evidence" value="ECO:0007669"/>
    <property type="project" value="TreeGrafter"/>
</dbReference>
<dbReference type="InterPro" id="IPR033120">
    <property type="entry name" value="HOTDOG_ACOT"/>
</dbReference>
<evidence type="ECO:0000256" key="1">
    <source>
        <dbReference type="ARBA" id="ARBA00010458"/>
    </source>
</evidence>
<protein>
    <recommendedName>
        <fullName evidence="4">HotDog ACOT-type domain-containing protein</fullName>
    </recommendedName>
</protein>
<evidence type="ECO:0000256" key="2">
    <source>
        <dbReference type="ARBA" id="ARBA00022801"/>
    </source>
</evidence>
<dbReference type="CDD" id="cd03442">
    <property type="entry name" value="BFIT_BACH"/>
    <property type="match status" value="1"/>
</dbReference>
<keyword evidence="6" id="KW-1185">Reference proteome</keyword>
<accession>A0A8J3IU06</accession>
<dbReference type="EMBL" id="BNJK01000001">
    <property type="protein sequence ID" value="GHO96181.1"/>
    <property type="molecule type" value="Genomic_DNA"/>
</dbReference>
<dbReference type="GO" id="GO:0052816">
    <property type="term" value="F:long-chain fatty acyl-CoA hydrolase activity"/>
    <property type="evidence" value="ECO:0007669"/>
    <property type="project" value="TreeGrafter"/>
</dbReference>
<proteinExistence type="inferred from homology"/>
<organism evidence="5 6">
    <name type="scientific">Reticulibacter mediterranei</name>
    <dbReference type="NCBI Taxonomy" id="2778369"/>
    <lineage>
        <taxon>Bacteria</taxon>
        <taxon>Bacillati</taxon>
        <taxon>Chloroflexota</taxon>
        <taxon>Ktedonobacteria</taxon>
        <taxon>Ktedonobacterales</taxon>
        <taxon>Reticulibacteraceae</taxon>
        <taxon>Reticulibacter</taxon>
    </lineage>
</organism>